<comment type="caution">
    <text evidence="1">The sequence shown here is derived from an EMBL/GenBank/DDBJ whole genome shotgun (WGS) entry which is preliminary data.</text>
</comment>
<organism evidence="1 2">
    <name type="scientific">Tritonibacter horizontis</name>
    <dbReference type="NCBI Taxonomy" id="1768241"/>
    <lineage>
        <taxon>Bacteria</taxon>
        <taxon>Pseudomonadati</taxon>
        <taxon>Pseudomonadota</taxon>
        <taxon>Alphaproteobacteria</taxon>
        <taxon>Rhodobacterales</taxon>
        <taxon>Paracoccaceae</taxon>
        <taxon>Tritonibacter</taxon>
    </lineage>
</organism>
<protein>
    <submittedName>
        <fullName evidence="1">Uncharacterized protein</fullName>
    </submittedName>
</protein>
<name>A0A132BWV9_9RHOB</name>
<dbReference type="EMBL" id="LPUY01000065">
    <property type="protein sequence ID" value="KUP92861.1"/>
    <property type="molecule type" value="Genomic_DNA"/>
</dbReference>
<dbReference type="Proteomes" id="UP000068382">
    <property type="component" value="Unassembled WGS sequence"/>
</dbReference>
<sequence length="131" mass="14719">MRASAGSGCDARETFSFYFELNRLSGADIGQARHITCRVKGQCNAADVMRALRHLSRPGKALFTADRHDIRGLRSRHHHAMYRAGVMGMAMGNAHRGRWMDGVYTENARRAVKPLGSVYEDLRWVQNVTVT</sequence>
<accession>A0A132BWV9</accession>
<evidence type="ECO:0000313" key="2">
    <source>
        <dbReference type="Proteomes" id="UP000068382"/>
    </source>
</evidence>
<proteinExistence type="predicted"/>
<gene>
    <name evidence="1" type="ORF">TRIHO_23120</name>
</gene>
<evidence type="ECO:0000313" key="1">
    <source>
        <dbReference type="EMBL" id="KUP92861.1"/>
    </source>
</evidence>
<dbReference type="AlphaFoldDB" id="A0A132BWV9"/>
<keyword evidence="2" id="KW-1185">Reference proteome</keyword>
<reference evidence="1 2" key="1">
    <citation type="submission" date="2015-12" db="EMBL/GenBank/DDBJ databases">
        <title>Genome sequence of the marine Rhodobacteraceae strain O3.65, Candidatus Tritonibacter horizontis.</title>
        <authorList>
            <person name="Poehlein A."/>
            <person name="Giebel H.A."/>
            <person name="Voget S."/>
            <person name="Brinkhoff T."/>
        </authorList>
    </citation>
    <scope>NUCLEOTIDE SEQUENCE [LARGE SCALE GENOMIC DNA]</scope>
    <source>
        <strain evidence="1 2">O3.65</strain>
    </source>
</reference>